<dbReference type="InterPro" id="IPR011990">
    <property type="entry name" value="TPR-like_helical_dom_sf"/>
</dbReference>
<dbReference type="Gene3D" id="1.25.40.10">
    <property type="entry name" value="Tetratricopeptide repeat domain"/>
    <property type="match status" value="1"/>
</dbReference>
<keyword evidence="6" id="KW-0732">Signal</keyword>
<evidence type="ECO:0000313" key="9">
    <source>
        <dbReference type="WBParaSite" id="ECPE_0001441901-mRNA-1"/>
    </source>
</evidence>
<dbReference type="PANTHER" id="PTHR17204:SF5">
    <property type="entry name" value="PRE-MRNA-PROCESSING FACTOR 39"/>
    <property type="match status" value="1"/>
</dbReference>
<name>A0A183B594_9TREM</name>
<dbReference type="Pfam" id="PF23241">
    <property type="entry name" value="HAT_PRP39_C"/>
    <property type="match status" value="2"/>
</dbReference>
<evidence type="ECO:0000313" key="8">
    <source>
        <dbReference type="Proteomes" id="UP000272942"/>
    </source>
</evidence>
<keyword evidence="3" id="KW-0677">Repeat</keyword>
<sequence>MLLRSVACIAQLLVPLFSFNKLVEENRPEDILSRSEFARLHAQVSLAAAKALSFEERASDIVDDLEPPIVGVTKPVVEITDAARTAIRQLVIESREQLYQATYTQIMKRWYFEEKIRRPYFHVKPLEEVQLTNWADYLSFEEAEAAAIESSVREELKAEQPDLSDSELTAKVLSSDSVILARRRVKVLYERCLVACALYEHIWIRYARYTEVSVYPKPLIHVVFSSVYVCSGVDVWMTSQ</sequence>
<keyword evidence="2" id="KW-0507">mRNA processing</keyword>
<dbReference type="GO" id="GO:0030627">
    <property type="term" value="F:pre-mRNA 5'-splice site binding"/>
    <property type="evidence" value="ECO:0007669"/>
    <property type="project" value="TreeGrafter"/>
</dbReference>
<gene>
    <name evidence="7" type="ORF">ECPE_LOCUS14379</name>
</gene>
<dbReference type="GO" id="GO:0000395">
    <property type="term" value="P:mRNA 5'-splice site recognition"/>
    <property type="evidence" value="ECO:0007669"/>
    <property type="project" value="TreeGrafter"/>
</dbReference>
<proteinExistence type="predicted"/>
<evidence type="ECO:0000256" key="2">
    <source>
        <dbReference type="ARBA" id="ARBA00022664"/>
    </source>
</evidence>
<dbReference type="InterPro" id="IPR059164">
    <property type="entry name" value="HAT_PRP39_C"/>
</dbReference>
<feature type="chain" id="PRO_5043138326" evidence="6">
    <location>
        <begin position="19"/>
        <end position="240"/>
    </location>
</feature>
<reference evidence="9" key="1">
    <citation type="submission" date="2016-06" db="UniProtKB">
        <authorList>
            <consortium name="WormBaseParasite"/>
        </authorList>
    </citation>
    <scope>IDENTIFICATION</scope>
</reference>
<reference evidence="7 8" key="2">
    <citation type="submission" date="2018-11" db="EMBL/GenBank/DDBJ databases">
        <authorList>
            <consortium name="Pathogen Informatics"/>
        </authorList>
    </citation>
    <scope>NUCLEOTIDE SEQUENCE [LARGE SCALE GENOMIC DNA]</scope>
    <source>
        <strain evidence="7 8">Egypt</strain>
    </source>
</reference>
<dbReference type="WBParaSite" id="ECPE_0001441901-mRNA-1">
    <property type="protein sequence ID" value="ECPE_0001441901-mRNA-1"/>
    <property type="gene ID" value="ECPE_0001441901"/>
</dbReference>
<evidence type="ECO:0000256" key="3">
    <source>
        <dbReference type="ARBA" id="ARBA00022737"/>
    </source>
</evidence>
<dbReference type="PANTHER" id="PTHR17204">
    <property type="entry name" value="PRE-MRNA PROCESSING PROTEIN PRP39-RELATED"/>
    <property type="match status" value="1"/>
</dbReference>
<keyword evidence="4" id="KW-0508">mRNA splicing</keyword>
<dbReference type="GO" id="GO:0000243">
    <property type="term" value="C:commitment complex"/>
    <property type="evidence" value="ECO:0007669"/>
    <property type="project" value="TreeGrafter"/>
</dbReference>
<dbReference type="GO" id="GO:0071004">
    <property type="term" value="C:U2-type prespliceosome"/>
    <property type="evidence" value="ECO:0007669"/>
    <property type="project" value="TreeGrafter"/>
</dbReference>
<dbReference type="EMBL" id="UZAN01057427">
    <property type="protein sequence ID" value="VDP91651.1"/>
    <property type="molecule type" value="Genomic_DNA"/>
</dbReference>
<comment type="subcellular location">
    <subcellularLocation>
        <location evidence="1">Nucleus</location>
    </subcellularLocation>
</comment>
<organism evidence="9">
    <name type="scientific">Echinostoma caproni</name>
    <dbReference type="NCBI Taxonomy" id="27848"/>
    <lineage>
        <taxon>Eukaryota</taxon>
        <taxon>Metazoa</taxon>
        <taxon>Spiralia</taxon>
        <taxon>Lophotrochozoa</taxon>
        <taxon>Platyhelminthes</taxon>
        <taxon>Trematoda</taxon>
        <taxon>Digenea</taxon>
        <taxon>Plagiorchiida</taxon>
        <taxon>Echinostomata</taxon>
        <taxon>Echinostomatoidea</taxon>
        <taxon>Echinostomatidae</taxon>
        <taxon>Echinostoma</taxon>
    </lineage>
</organism>
<dbReference type="GO" id="GO:0005685">
    <property type="term" value="C:U1 snRNP"/>
    <property type="evidence" value="ECO:0007669"/>
    <property type="project" value="TreeGrafter"/>
</dbReference>
<dbReference type="Proteomes" id="UP000272942">
    <property type="component" value="Unassembled WGS sequence"/>
</dbReference>
<feature type="signal peptide" evidence="6">
    <location>
        <begin position="1"/>
        <end position="18"/>
    </location>
</feature>
<keyword evidence="5" id="KW-0539">Nucleus</keyword>
<evidence type="ECO:0000313" key="7">
    <source>
        <dbReference type="EMBL" id="VDP91651.1"/>
    </source>
</evidence>
<keyword evidence="8" id="KW-1185">Reference proteome</keyword>
<accession>A0A183B594</accession>
<dbReference type="OrthoDB" id="6267626at2759"/>
<evidence type="ECO:0000256" key="5">
    <source>
        <dbReference type="ARBA" id="ARBA00023242"/>
    </source>
</evidence>
<evidence type="ECO:0000256" key="6">
    <source>
        <dbReference type="SAM" id="SignalP"/>
    </source>
</evidence>
<dbReference type="AlphaFoldDB" id="A0A183B594"/>
<protein>
    <submittedName>
        <fullName evidence="9">ATP synthase subunit d, mitochondrial</fullName>
    </submittedName>
</protein>
<evidence type="ECO:0000256" key="1">
    <source>
        <dbReference type="ARBA" id="ARBA00004123"/>
    </source>
</evidence>
<evidence type="ECO:0000256" key="4">
    <source>
        <dbReference type="ARBA" id="ARBA00023187"/>
    </source>
</evidence>